<evidence type="ECO:0000313" key="2">
    <source>
        <dbReference type="EMBL" id="AAY54662.1"/>
    </source>
</evidence>
<protein>
    <submittedName>
        <fullName evidence="2">IP04901p</fullName>
    </submittedName>
</protein>
<feature type="chain" id="PRO_5004245616" evidence="1">
    <location>
        <begin position="22"/>
        <end position="103"/>
    </location>
</feature>
<accession>Q4V6R0</accession>
<gene>
    <name evidence="2" type="primary">CG32024</name>
</gene>
<name>Q4V6R0_DROME</name>
<organism evidence="2">
    <name type="scientific">Drosophila melanogaster</name>
    <name type="common">Fruit fly</name>
    <dbReference type="NCBI Taxonomy" id="7227"/>
    <lineage>
        <taxon>Eukaryota</taxon>
        <taxon>Metazoa</taxon>
        <taxon>Ecdysozoa</taxon>
        <taxon>Arthropoda</taxon>
        <taxon>Hexapoda</taxon>
        <taxon>Insecta</taxon>
        <taxon>Pterygota</taxon>
        <taxon>Neoptera</taxon>
        <taxon>Endopterygota</taxon>
        <taxon>Diptera</taxon>
        <taxon>Brachycera</taxon>
        <taxon>Muscomorpha</taxon>
        <taxon>Ephydroidea</taxon>
        <taxon>Drosophilidae</taxon>
        <taxon>Drosophila</taxon>
        <taxon>Sophophora</taxon>
    </lineage>
</organism>
<dbReference type="AlphaFoldDB" id="Q4V6R0"/>
<dbReference type="EMBL" id="BT022246">
    <property type="protein sequence ID" value="AAY54662.1"/>
    <property type="molecule type" value="mRNA"/>
</dbReference>
<evidence type="ECO:0000256" key="1">
    <source>
        <dbReference type="SAM" id="SignalP"/>
    </source>
</evidence>
<keyword evidence="1" id="KW-0732">Signal</keyword>
<dbReference type="OrthoDB" id="7868429at2759"/>
<feature type="signal peptide" evidence="1">
    <location>
        <begin position="1"/>
        <end position="21"/>
    </location>
</feature>
<proteinExistence type="evidence at transcript level"/>
<sequence>MQRHLLFSVFLLATLVKFSQAECNICSSESNVACGPRISTKTARQTLFLQVPCIHVQIIHFVRDCQRNALPTRLLHPAMIAESVTELYHSPVLVQQLLHFAML</sequence>
<reference evidence="2" key="1">
    <citation type="submission" date="2005-05" db="EMBL/GenBank/DDBJ databases">
        <authorList>
            <person name="Stapleton M."/>
            <person name="Carlson J."/>
            <person name="Chavez C."/>
            <person name="Frise E."/>
            <person name="George R."/>
            <person name="Pacleb J."/>
            <person name="Park S."/>
            <person name="Wan K."/>
            <person name="Yu C."/>
            <person name="Celniker S."/>
        </authorList>
    </citation>
    <scope>NUCLEOTIDE SEQUENCE</scope>
</reference>